<evidence type="ECO:0000256" key="6">
    <source>
        <dbReference type="RuleBase" id="RU000304"/>
    </source>
</evidence>
<dbReference type="PROSITE" id="PS00107">
    <property type="entry name" value="PROTEIN_KINASE_ATP"/>
    <property type="match status" value="1"/>
</dbReference>
<dbReference type="InterPro" id="IPR008271">
    <property type="entry name" value="Ser/Thr_kinase_AS"/>
</dbReference>
<accession>A0ABQ4WPY7</accession>
<evidence type="ECO:0000313" key="8">
    <source>
        <dbReference type="EMBL" id="GJS54956.1"/>
    </source>
</evidence>
<feature type="binding site" evidence="5">
    <location>
        <position position="55"/>
    </location>
    <ligand>
        <name>ATP</name>
        <dbReference type="ChEBI" id="CHEBI:30616"/>
    </ligand>
</feature>
<gene>
    <name evidence="8" type="ORF">Tco_0628318</name>
</gene>
<dbReference type="PANTHER" id="PTHR27003:SF481">
    <property type="entry name" value="CONCANAVALIN A-LIKE LECTIN_GLUCANASE DOMAIN-CONTAINING PROTEIN-RELATED"/>
    <property type="match status" value="1"/>
</dbReference>
<dbReference type="InterPro" id="IPR000719">
    <property type="entry name" value="Prot_kinase_dom"/>
</dbReference>
<evidence type="ECO:0000259" key="7">
    <source>
        <dbReference type="PROSITE" id="PS50011"/>
    </source>
</evidence>
<evidence type="ECO:0000256" key="3">
    <source>
        <dbReference type="ARBA" id="ARBA00022777"/>
    </source>
</evidence>
<keyword evidence="1" id="KW-0808">Transferase</keyword>
<dbReference type="Pfam" id="PF00069">
    <property type="entry name" value="Pkinase"/>
    <property type="match status" value="1"/>
</dbReference>
<comment type="caution">
    <text evidence="8">The sequence shown here is derived from an EMBL/GenBank/DDBJ whole genome shotgun (WGS) entry which is preliminary data.</text>
</comment>
<dbReference type="SMART" id="SM00220">
    <property type="entry name" value="S_TKc"/>
    <property type="match status" value="1"/>
</dbReference>
<dbReference type="PROSITE" id="PS00108">
    <property type="entry name" value="PROTEIN_KINASE_ST"/>
    <property type="match status" value="1"/>
</dbReference>
<sequence>MSHMKHFEHLKISLKAIKSATKNFSKENCIGNGGFGEVYKGEIVHSMGKSVVALKRLNRKYGQGDPEFWKEIIMLSSLKHENIIALLGYCDESDEKILVYEYASNESLDKYLLSSELTWVRRLNICIGAARGLMYLHNAIGTQQRVLHRDIKSSNILLDENWNAKISDFGLSKLGPANQEITFLVSHTVGTPGYCDPEYIETGFLTKESDVYSFGVVLFEVLSGRFCFDKYKDSNHRCLVSLARQSYEHNTLDEVIHSTIKDEISSDSLAMFTSIAYQCSMTESKDRPLMTKVVKALEDALQTHVSSYFY</sequence>
<dbReference type="Gene3D" id="1.10.510.10">
    <property type="entry name" value="Transferase(Phosphotransferase) domain 1"/>
    <property type="match status" value="1"/>
</dbReference>
<dbReference type="InterPro" id="IPR045272">
    <property type="entry name" value="ANXUR1/2-like"/>
</dbReference>
<keyword evidence="4 5" id="KW-0067">ATP-binding</keyword>
<keyword evidence="6" id="KW-0723">Serine/threonine-protein kinase</keyword>
<dbReference type="EMBL" id="BQNB010008836">
    <property type="protein sequence ID" value="GJS54956.1"/>
    <property type="molecule type" value="Genomic_DNA"/>
</dbReference>
<dbReference type="PROSITE" id="PS50011">
    <property type="entry name" value="PROTEIN_KINASE_DOM"/>
    <property type="match status" value="1"/>
</dbReference>
<reference evidence="8" key="1">
    <citation type="journal article" date="2022" name="Int. J. Mol. Sci.">
        <title>Draft Genome of Tanacetum Coccineum: Genomic Comparison of Closely Related Tanacetum-Family Plants.</title>
        <authorList>
            <person name="Yamashiro T."/>
            <person name="Shiraishi A."/>
            <person name="Nakayama K."/>
            <person name="Satake H."/>
        </authorList>
    </citation>
    <scope>NUCLEOTIDE SEQUENCE</scope>
</reference>
<dbReference type="GO" id="GO:0016301">
    <property type="term" value="F:kinase activity"/>
    <property type="evidence" value="ECO:0007669"/>
    <property type="project" value="UniProtKB-KW"/>
</dbReference>
<dbReference type="PANTHER" id="PTHR27003">
    <property type="entry name" value="OS07G0166700 PROTEIN"/>
    <property type="match status" value="1"/>
</dbReference>
<reference evidence="8" key="2">
    <citation type="submission" date="2022-01" db="EMBL/GenBank/DDBJ databases">
        <authorList>
            <person name="Yamashiro T."/>
            <person name="Shiraishi A."/>
            <person name="Satake H."/>
            <person name="Nakayama K."/>
        </authorList>
    </citation>
    <scope>NUCLEOTIDE SEQUENCE</scope>
</reference>
<comment type="similarity">
    <text evidence="6">Belongs to the protein kinase superfamily.</text>
</comment>
<keyword evidence="3 8" id="KW-0418">Kinase</keyword>
<dbReference type="InterPro" id="IPR011009">
    <property type="entry name" value="Kinase-like_dom_sf"/>
</dbReference>
<evidence type="ECO:0000256" key="5">
    <source>
        <dbReference type="PROSITE-ProRule" id="PRU10141"/>
    </source>
</evidence>
<dbReference type="InterPro" id="IPR017441">
    <property type="entry name" value="Protein_kinase_ATP_BS"/>
</dbReference>
<keyword evidence="9" id="KW-1185">Reference proteome</keyword>
<evidence type="ECO:0000256" key="4">
    <source>
        <dbReference type="ARBA" id="ARBA00022840"/>
    </source>
</evidence>
<dbReference type="Gene3D" id="3.30.200.20">
    <property type="entry name" value="Phosphorylase Kinase, domain 1"/>
    <property type="match status" value="1"/>
</dbReference>
<protein>
    <submittedName>
        <fullName evidence="8">Protein kinase, ATP binding site-containing protein</fullName>
    </submittedName>
</protein>
<dbReference type="SUPFAM" id="SSF56112">
    <property type="entry name" value="Protein kinase-like (PK-like)"/>
    <property type="match status" value="1"/>
</dbReference>
<feature type="domain" description="Protein kinase" evidence="7">
    <location>
        <begin position="24"/>
        <end position="309"/>
    </location>
</feature>
<dbReference type="Proteomes" id="UP001151760">
    <property type="component" value="Unassembled WGS sequence"/>
</dbReference>
<keyword evidence="2 5" id="KW-0547">Nucleotide-binding</keyword>
<organism evidence="8 9">
    <name type="scientific">Tanacetum coccineum</name>
    <dbReference type="NCBI Taxonomy" id="301880"/>
    <lineage>
        <taxon>Eukaryota</taxon>
        <taxon>Viridiplantae</taxon>
        <taxon>Streptophyta</taxon>
        <taxon>Embryophyta</taxon>
        <taxon>Tracheophyta</taxon>
        <taxon>Spermatophyta</taxon>
        <taxon>Magnoliopsida</taxon>
        <taxon>eudicotyledons</taxon>
        <taxon>Gunneridae</taxon>
        <taxon>Pentapetalae</taxon>
        <taxon>asterids</taxon>
        <taxon>campanulids</taxon>
        <taxon>Asterales</taxon>
        <taxon>Asteraceae</taxon>
        <taxon>Asteroideae</taxon>
        <taxon>Anthemideae</taxon>
        <taxon>Anthemidinae</taxon>
        <taxon>Tanacetum</taxon>
    </lineage>
</organism>
<proteinExistence type="inferred from homology"/>
<evidence type="ECO:0000313" key="9">
    <source>
        <dbReference type="Proteomes" id="UP001151760"/>
    </source>
</evidence>
<dbReference type="PIRSF" id="PIRSF000654">
    <property type="entry name" value="Integrin-linked_kinase"/>
    <property type="match status" value="1"/>
</dbReference>
<evidence type="ECO:0000256" key="2">
    <source>
        <dbReference type="ARBA" id="ARBA00022741"/>
    </source>
</evidence>
<evidence type="ECO:0000256" key="1">
    <source>
        <dbReference type="ARBA" id="ARBA00022679"/>
    </source>
</evidence>
<name>A0ABQ4WPY7_9ASTR</name>